<reference evidence="9 10" key="1">
    <citation type="submission" date="2023-03" db="EMBL/GenBank/DDBJ databases">
        <title>High recombination rates correlate with genetic variation in Cardiocondyla obscurior ants.</title>
        <authorList>
            <person name="Errbii M."/>
        </authorList>
    </citation>
    <scope>NUCLEOTIDE SEQUENCE [LARGE SCALE GENOMIC DNA]</scope>
    <source>
        <strain evidence="9">Alpha-2009</strain>
        <tissue evidence="9">Whole body</tissue>
    </source>
</reference>
<dbReference type="GO" id="GO:0004190">
    <property type="term" value="F:aspartic-type endopeptidase activity"/>
    <property type="evidence" value="ECO:0007669"/>
    <property type="project" value="InterPro"/>
</dbReference>
<dbReference type="AlphaFoldDB" id="A0AAW2H0D6"/>
<dbReference type="SUPFAM" id="SSF50630">
    <property type="entry name" value="Acid proteases"/>
    <property type="match status" value="1"/>
</dbReference>
<dbReference type="InterPro" id="IPR043502">
    <property type="entry name" value="DNA/RNA_pol_sf"/>
</dbReference>
<keyword evidence="2" id="KW-0548">Nucleotidyltransferase</keyword>
<dbReference type="SUPFAM" id="SSF56672">
    <property type="entry name" value="DNA/RNA polymerases"/>
    <property type="match status" value="1"/>
</dbReference>
<dbReference type="PROSITE" id="PS00141">
    <property type="entry name" value="ASP_PROTEASE"/>
    <property type="match status" value="1"/>
</dbReference>
<dbReference type="GO" id="GO:0003676">
    <property type="term" value="F:nucleic acid binding"/>
    <property type="evidence" value="ECO:0007669"/>
    <property type="project" value="InterPro"/>
</dbReference>
<feature type="compositionally biased region" description="Polar residues" evidence="7">
    <location>
        <begin position="132"/>
        <end position="146"/>
    </location>
</feature>
<keyword evidence="6" id="KW-0862">Zinc</keyword>
<evidence type="ECO:0000256" key="6">
    <source>
        <dbReference type="PROSITE-ProRule" id="PRU00047"/>
    </source>
</evidence>
<dbReference type="GO" id="GO:0006508">
    <property type="term" value="P:proteolysis"/>
    <property type="evidence" value="ECO:0007669"/>
    <property type="project" value="InterPro"/>
</dbReference>
<comment type="caution">
    <text evidence="9">The sequence shown here is derived from an EMBL/GenBank/DDBJ whole genome shotgun (WGS) entry which is preliminary data.</text>
</comment>
<dbReference type="InterPro" id="IPR001878">
    <property type="entry name" value="Znf_CCHC"/>
</dbReference>
<feature type="compositionally biased region" description="Basic and acidic residues" evidence="7">
    <location>
        <begin position="120"/>
        <end position="131"/>
    </location>
</feature>
<dbReference type="Pfam" id="PF14787">
    <property type="entry name" value="zf-CCHC_5"/>
    <property type="match status" value="1"/>
</dbReference>
<evidence type="ECO:0000256" key="4">
    <source>
        <dbReference type="ARBA" id="ARBA00022759"/>
    </source>
</evidence>
<dbReference type="SUPFAM" id="SSF57756">
    <property type="entry name" value="Retrovirus zinc finger-like domains"/>
    <property type="match status" value="1"/>
</dbReference>
<dbReference type="GO" id="GO:0008270">
    <property type="term" value="F:zinc ion binding"/>
    <property type="evidence" value="ECO:0007669"/>
    <property type="project" value="UniProtKB-KW"/>
</dbReference>
<evidence type="ECO:0000256" key="2">
    <source>
        <dbReference type="ARBA" id="ARBA00022695"/>
    </source>
</evidence>
<dbReference type="PROSITE" id="PS50158">
    <property type="entry name" value="ZF_CCHC"/>
    <property type="match status" value="1"/>
</dbReference>
<dbReference type="InterPro" id="IPR001969">
    <property type="entry name" value="Aspartic_peptidase_AS"/>
</dbReference>
<dbReference type="GO" id="GO:0004519">
    <property type="term" value="F:endonuclease activity"/>
    <property type="evidence" value="ECO:0007669"/>
    <property type="project" value="UniProtKB-KW"/>
</dbReference>
<feature type="compositionally biased region" description="Basic and acidic residues" evidence="7">
    <location>
        <begin position="149"/>
        <end position="160"/>
    </location>
</feature>
<feature type="region of interest" description="Disordered" evidence="7">
    <location>
        <begin position="111"/>
        <end position="171"/>
    </location>
</feature>
<proteinExistence type="predicted"/>
<protein>
    <recommendedName>
        <fullName evidence="8">CCHC-type domain-containing protein</fullName>
    </recommendedName>
</protein>
<keyword evidence="4" id="KW-0255">Endonuclease</keyword>
<organism evidence="9 10">
    <name type="scientific">Cardiocondyla obscurior</name>
    <dbReference type="NCBI Taxonomy" id="286306"/>
    <lineage>
        <taxon>Eukaryota</taxon>
        <taxon>Metazoa</taxon>
        <taxon>Ecdysozoa</taxon>
        <taxon>Arthropoda</taxon>
        <taxon>Hexapoda</taxon>
        <taxon>Insecta</taxon>
        <taxon>Pterygota</taxon>
        <taxon>Neoptera</taxon>
        <taxon>Endopterygota</taxon>
        <taxon>Hymenoptera</taxon>
        <taxon>Apocrita</taxon>
        <taxon>Aculeata</taxon>
        <taxon>Formicoidea</taxon>
        <taxon>Formicidae</taxon>
        <taxon>Myrmicinae</taxon>
        <taxon>Cardiocondyla</taxon>
    </lineage>
</organism>
<dbReference type="GO" id="GO:0016779">
    <property type="term" value="F:nucleotidyltransferase activity"/>
    <property type="evidence" value="ECO:0007669"/>
    <property type="project" value="UniProtKB-KW"/>
</dbReference>
<accession>A0AAW2H0D6</accession>
<evidence type="ECO:0000259" key="8">
    <source>
        <dbReference type="PROSITE" id="PS50158"/>
    </source>
</evidence>
<evidence type="ECO:0000256" key="3">
    <source>
        <dbReference type="ARBA" id="ARBA00022722"/>
    </source>
</evidence>
<gene>
    <name evidence="9" type="ORF">PUN28_000533</name>
</gene>
<dbReference type="PANTHER" id="PTHR37984:SF5">
    <property type="entry name" value="PROTEIN NYNRIN-LIKE"/>
    <property type="match status" value="1"/>
</dbReference>
<keyword evidence="1" id="KW-0808">Transferase</keyword>
<dbReference type="SMART" id="SM00343">
    <property type="entry name" value="ZnF_C2HC"/>
    <property type="match status" value="2"/>
</dbReference>
<evidence type="ECO:0000256" key="5">
    <source>
        <dbReference type="ARBA" id="ARBA00022801"/>
    </source>
</evidence>
<dbReference type="Gene3D" id="3.10.10.10">
    <property type="entry name" value="HIV Type 1 Reverse Transcriptase, subunit A, domain 1"/>
    <property type="match status" value="1"/>
</dbReference>
<dbReference type="InterPro" id="IPR036875">
    <property type="entry name" value="Znf_CCHC_sf"/>
</dbReference>
<dbReference type="Gene3D" id="4.10.60.10">
    <property type="entry name" value="Zinc finger, CCHC-type"/>
    <property type="match status" value="1"/>
</dbReference>
<dbReference type="GO" id="GO:0071897">
    <property type="term" value="P:DNA biosynthetic process"/>
    <property type="evidence" value="ECO:0007669"/>
    <property type="project" value="UniProtKB-ARBA"/>
</dbReference>
<dbReference type="EMBL" id="JADYXP020000001">
    <property type="protein sequence ID" value="KAL0132873.1"/>
    <property type="molecule type" value="Genomic_DNA"/>
</dbReference>
<sequence>MGLTDDIKTMVRSQHFETLKDAIEGAVEEEKIRITKYKGTYEKTRTNETHEKPRSSSITCNKCGKAGHIARECRSNKHINGFNLPRAETRARINNTEKFCTHCRKPGHTRDECWSVNGRPDTRWQRKDNRQTIRTRQSPAINIARTSRNRKETSRSKESGSESEEERQRPRVIRAAREYQVANIATKEVSNGLKLITLNVEQAKKGRLNLLVDSGATITLIKVGNLKEDTPIIEEKMALTGVTGHKINTIGKIRATTKIGRKNVKQKMYVVRDDFPIEYEGILGIDFLTKQRASCLHGKEQIVIDGVKFKLHPYEKYILPPRSETILRAITSQNQVGVINAEETKPGVFIGNCLVAPKDNECPVSVLNMTEEPMEIHTPQVEIEELRTINSAKVLTLNKRTDNETIQERSEKLMKQLRTNHLNKEEKRELEKICLHYCDIFYLEGDALTYTAAVKHEVNTPNENPPINSRPYRLPEKHKEEVNRQIDKMLKEDIIRQSSSQWNAPILVVPKKVDASGKAKLRIVVDFRKINEITIGDSFPIPNITEILD</sequence>
<keyword evidence="10" id="KW-1185">Reference proteome</keyword>
<dbReference type="Pfam" id="PF00077">
    <property type="entry name" value="RVP"/>
    <property type="match status" value="1"/>
</dbReference>
<dbReference type="InterPro" id="IPR018061">
    <property type="entry name" value="Retropepsins"/>
</dbReference>
<dbReference type="InterPro" id="IPR021109">
    <property type="entry name" value="Peptidase_aspartic_dom_sf"/>
</dbReference>
<dbReference type="CDD" id="cd00303">
    <property type="entry name" value="retropepsin_like"/>
    <property type="match status" value="1"/>
</dbReference>
<evidence type="ECO:0000256" key="1">
    <source>
        <dbReference type="ARBA" id="ARBA00022679"/>
    </source>
</evidence>
<keyword evidence="5" id="KW-0378">Hydrolase</keyword>
<dbReference type="Proteomes" id="UP001430953">
    <property type="component" value="Unassembled WGS sequence"/>
</dbReference>
<keyword evidence="6" id="KW-0863">Zinc-finger</keyword>
<dbReference type="InterPro" id="IPR050951">
    <property type="entry name" value="Retrovirus_Pol_polyprotein"/>
</dbReference>
<dbReference type="PANTHER" id="PTHR37984">
    <property type="entry name" value="PROTEIN CBG26694"/>
    <property type="match status" value="1"/>
</dbReference>
<feature type="domain" description="CCHC-type" evidence="8">
    <location>
        <begin position="60"/>
        <end position="75"/>
    </location>
</feature>
<evidence type="ECO:0000313" key="9">
    <source>
        <dbReference type="EMBL" id="KAL0132873.1"/>
    </source>
</evidence>
<dbReference type="Gene3D" id="2.40.70.10">
    <property type="entry name" value="Acid Proteases"/>
    <property type="match status" value="1"/>
</dbReference>
<keyword evidence="6" id="KW-0479">Metal-binding</keyword>
<evidence type="ECO:0000256" key="7">
    <source>
        <dbReference type="SAM" id="MobiDB-lite"/>
    </source>
</evidence>
<name>A0AAW2H0D6_9HYME</name>
<keyword evidence="3" id="KW-0540">Nuclease</keyword>
<evidence type="ECO:0000313" key="10">
    <source>
        <dbReference type="Proteomes" id="UP001430953"/>
    </source>
</evidence>